<accession>A0A2W7PVC0</accession>
<feature type="transmembrane region" description="Helical" evidence="8">
    <location>
        <begin position="235"/>
        <end position="256"/>
    </location>
</feature>
<keyword evidence="3" id="KW-1003">Cell membrane</keyword>
<feature type="transmembrane region" description="Helical" evidence="8">
    <location>
        <begin position="102"/>
        <end position="126"/>
    </location>
</feature>
<keyword evidence="6 8" id="KW-1133">Transmembrane helix</keyword>
<keyword evidence="7 8" id="KW-0472">Membrane</keyword>
<dbReference type="Proteomes" id="UP000248916">
    <property type="component" value="Unassembled WGS sequence"/>
</dbReference>
<dbReference type="RefSeq" id="WP_111538326.1">
    <property type="nucleotide sequence ID" value="NZ_QKZL01000018.1"/>
</dbReference>
<keyword evidence="2 8" id="KW-0813">Transport</keyword>
<dbReference type="EMBL" id="QKZL01000018">
    <property type="protein sequence ID" value="PZX13469.1"/>
    <property type="molecule type" value="Genomic_DNA"/>
</dbReference>
<dbReference type="GO" id="GO:0005886">
    <property type="term" value="C:plasma membrane"/>
    <property type="evidence" value="ECO:0007669"/>
    <property type="project" value="UniProtKB-SubCell"/>
</dbReference>
<evidence type="ECO:0000313" key="10">
    <source>
        <dbReference type="EMBL" id="PZX13469.1"/>
    </source>
</evidence>
<evidence type="ECO:0000313" key="11">
    <source>
        <dbReference type="Proteomes" id="UP000248916"/>
    </source>
</evidence>
<dbReference type="InterPro" id="IPR000515">
    <property type="entry name" value="MetI-like"/>
</dbReference>
<dbReference type="PANTHER" id="PTHR43357:SF4">
    <property type="entry name" value="INNER MEMBRANE ABC TRANSPORTER PERMEASE PROTEIN YDCV"/>
    <property type="match status" value="1"/>
</dbReference>
<gene>
    <name evidence="10" type="ORF">LX81_03254</name>
</gene>
<protein>
    <submittedName>
        <fullName evidence="10">Putative spermidine/putrescine transport system permease protein</fullName>
    </submittedName>
</protein>
<dbReference type="PROSITE" id="PS50928">
    <property type="entry name" value="ABC_TM1"/>
    <property type="match status" value="1"/>
</dbReference>
<dbReference type="Gene3D" id="1.10.3720.10">
    <property type="entry name" value="MetI-like"/>
    <property type="match status" value="1"/>
</dbReference>
<dbReference type="SUPFAM" id="SSF161098">
    <property type="entry name" value="MetI-like"/>
    <property type="match status" value="1"/>
</dbReference>
<organism evidence="10 11">
    <name type="scientific">Palleronia aestuarii</name>
    <dbReference type="NCBI Taxonomy" id="568105"/>
    <lineage>
        <taxon>Bacteria</taxon>
        <taxon>Pseudomonadati</taxon>
        <taxon>Pseudomonadota</taxon>
        <taxon>Alphaproteobacteria</taxon>
        <taxon>Rhodobacterales</taxon>
        <taxon>Roseobacteraceae</taxon>
        <taxon>Palleronia</taxon>
    </lineage>
</organism>
<evidence type="ECO:0000256" key="7">
    <source>
        <dbReference type="ARBA" id="ARBA00023136"/>
    </source>
</evidence>
<evidence type="ECO:0000256" key="3">
    <source>
        <dbReference type="ARBA" id="ARBA00022475"/>
    </source>
</evidence>
<evidence type="ECO:0000259" key="9">
    <source>
        <dbReference type="PROSITE" id="PS50928"/>
    </source>
</evidence>
<evidence type="ECO:0000256" key="8">
    <source>
        <dbReference type="RuleBase" id="RU363032"/>
    </source>
</evidence>
<keyword evidence="4" id="KW-0997">Cell inner membrane</keyword>
<keyword evidence="5 8" id="KW-0812">Transmembrane</keyword>
<feature type="transmembrane region" description="Helical" evidence="8">
    <location>
        <begin position="132"/>
        <end position="155"/>
    </location>
</feature>
<proteinExistence type="inferred from homology"/>
<comment type="similarity">
    <text evidence="8">Belongs to the binding-protein-dependent transport system permease family.</text>
</comment>
<evidence type="ECO:0000256" key="1">
    <source>
        <dbReference type="ARBA" id="ARBA00004429"/>
    </source>
</evidence>
<dbReference type="CDD" id="cd06261">
    <property type="entry name" value="TM_PBP2"/>
    <property type="match status" value="1"/>
</dbReference>
<evidence type="ECO:0000256" key="2">
    <source>
        <dbReference type="ARBA" id="ARBA00022448"/>
    </source>
</evidence>
<dbReference type="PANTHER" id="PTHR43357">
    <property type="entry name" value="INNER MEMBRANE ABC TRANSPORTER PERMEASE PROTEIN YDCV"/>
    <property type="match status" value="1"/>
</dbReference>
<keyword evidence="11" id="KW-1185">Reference proteome</keyword>
<comment type="subcellular location">
    <subcellularLocation>
        <location evidence="1">Cell inner membrane</location>
        <topology evidence="1">Multi-pass membrane protein</topology>
    </subcellularLocation>
    <subcellularLocation>
        <location evidence="8">Cell membrane</location>
        <topology evidence="8">Multi-pass membrane protein</topology>
    </subcellularLocation>
</comment>
<evidence type="ECO:0000256" key="5">
    <source>
        <dbReference type="ARBA" id="ARBA00022692"/>
    </source>
</evidence>
<dbReference type="Pfam" id="PF00528">
    <property type="entry name" value="BPD_transp_1"/>
    <property type="match status" value="1"/>
</dbReference>
<evidence type="ECO:0000256" key="4">
    <source>
        <dbReference type="ARBA" id="ARBA00022519"/>
    </source>
</evidence>
<dbReference type="GO" id="GO:0055085">
    <property type="term" value="P:transmembrane transport"/>
    <property type="evidence" value="ECO:0007669"/>
    <property type="project" value="InterPro"/>
</dbReference>
<feature type="domain" description="ABC transmembrane type-1" evidence="9">
    <location>
        <begin position="64"/>
        <end position="252"/>
    </location>
</feature>
<feature type="transmembrane region" description="Helical" evidence="8">
    <location>
        <begin position="68"/>
        <end position="90"/>
    </location>
</feature>
<comment type="caution">
    <text evidence="10">The sequence shown here is derived from an EMBL/GenBank/DDBJ whole genome shotgun (WGS) entry which is preliminary data.</text>
</comment>
<reference evidence="10 11" key="1">
    <citation type="submission" date="2018-06" db="EMBL/GenBank/DDBJ databases">
        <title>Genomic Encyclopedia of Archaeal and Bacterial Type Strains, Phase II (KMG-II): from individual species to whole genera.</title>
        <authorList>
            <person name="Goeker M."/>
        </authorList>
    </citation>
    <scope>NUCLEOTIDE SEQUENCE [LARGE SCALE GENOMIC DNA]</scope>
    <source>
        <strain evidence="10 11">DSM 22009</strain>
    </source>
</reference>
<sequence>MRRRLHPAAALFMGLCALVLALPILVVMAAALNGGRTMLFPPEDPTLARFAEFFAGDPVWRDALWNSGLIAVSSAVLATALAWPIAYLVWQGGSGLSKALAAAGAMPFALPPIVFGVGLGFLWAFTAGLGTLWAGILSHAALFLALPLVTISVGLQSIDRAHLDAAATMGATESVMLRTIVWPQTIPYTVSGLFFVMVLSFNEFIVMFFVSASAFTTVTLQIFNSLRNGFTPTMAVAAILFVSVSITAFALVARWGDLPRLMGAEPEHD</sequence>
<dbReference type="OrthoDB" id="9815533at2"/>
<dbReference type="InterPro" id="IPR035906">
    <property type="entry name" value="MetI-like_sf"/>
</dbReference>
<evidence type="ECO:0000256" key="6">
    <source>
        <dbReference type="ARBA" id="ARBA00022989"/>
    </source>
</evidence>
<name>A0A2W7PVC0_9RHOB</name>
<dbReference type="AlphaFoldDB" id="A0A2W7PVC0"/>